<evidence type="ECO:0000256" key="1">
    <source>
        <dbReference type="SAM" id="Phobius"/>
    </source>
</evidence>
<evidence type="ECO:0000259" key="2">
    <source>
        <dbReference type="Pfam" id="PF09994"/>
    </source>
</evidence>
<comment type="caution">
    <text evidence="3">The sequence shown here is derived from an EMBL/GenBank/DDBJ whole genome shotgun (WGS) entry which is preliminary data.</text>
</comment>
<dbReference type="EMBL" id="AYLO01000021">
    <property type="protein sequence ID" value="ESS73412.1"/>
    <property type="molecule type" value="Genomic_DNA"/>
</dbReference>
<proteinExistence type="predicted"/>
<keyword evidence="1" id="KW-1133">Transmembrane helix</keyword>
<sequence length="497" mass="57542">MPKNIILFSDGTGNTNIKNRGTNVYKLYEAIDFNLEQPKQVAFYDDGVGTQEFKPLKMMGGVFGWGLSRNIRQLYKELVQVYEPDDKIYMFGFSRGAFTIRRLAGLIGSMGILDKTAYVDDEILDNAVWHCFKHYRSKNRAVFEPYYEPIIKRVYDELVYRLPDNELKFCKTKPPIEFVGVWDTVAAVGLPFDGIATHLLDKFVFRFKFQDRTLHPKVKKACHALSIDDERKIFHPLLWEDDPRIEQVWFPGVHANVGGGYPQQGLSLVTLDWMMGKAHAAGLEFVPNDVQYVKDRKYVFDKLYNSRAGMGVYYRYEPRDIAKICNDTRHQISIKIPKIHVSVFKRISQGILGYAPGNLPLAFEVVDDKGKHKNSQKIVDLVNDSIAPNTLLDRTSKYFQPRRILYYTFFVYSVLTLWWLVRWDISNPDVQLYGTVKILISPDGLLDKLVFLVWDHPTLILLGTIIFGGSVYVRKKMEATFSEFWSRLRPRLVDLLK</sequence>
<protein>
    <recommendedName>
        <fullName evidence="2">T6SS Phospholipase effector Tle1-like catalytic domain-containing protein</fullName>
    </recommendedName>
</protein>
<keyword evidence="1" id="KW-0472">Membrane</keyword>
<dbReference type="OrthoDB" id="4378831at2"/>
<feature type="domain" description="T6SS Phospholipase effector Tle1-like catalytic" evidence="2">
    <location>
        <begin position="3"/>
        <end position="275"/>
    </location>
</feature>
<dbReference type="RefSeq" id="WP_023493594.1">
    <property type="nucleotide sequence ID" value="NZ_AYLO01000021.1"/>
</dbReference>
<feature type="transmembrane region" description="Helical" evidence="1">
    <location>
        <begin position="404"/>
        <end position="421"/>
    </location>
</feature>
<keyword evidence="1" id="KW-0812">Transmembrane</keyword>
<dbReference type="PATRIC" id="fig|1116472.3.peg.704"/>
<dbReference type="PANTHER" id="PTHR33840">
    <property type="match status" value="1"/>
</dbReference>
<feature type="transmembrane region" description="Helical" evidence="1">
    <location>
        <begin position="451"/>
        <end position="473"/>
    </location>
</feature>
<dbReference type="PANTHER" id="PTHR33840:SF1">
    <property type="entry name" value="TLE1 PHOSPHOLIPASE DOMAIN-CONTAINING PROTEIN"/>
    <property type="match status" value="1"/>
</dbReference>
<accession>V5C4J9</accession>
<dbReference type="InterPro" id="IPR018712">
    <property type="entry name" value="Tle1-like_cat"/>
</dbReference>
<organism evidence="3 4">
    <name type="scientific">Methyloglobulus morosus KoM1</name>
    <dbReference type="NCBI Taxonomy" id="1116472"/>
    <lineage>
        <taxon>Bacteria</taxon>
        <taxon>Pseudomonadati</taxon>
        <taxon>Pseudomonadota</taxon>
        <taxon>Gammaproteobacteria</taxon>
        <taxon>Methylococcales</taxon>
        <taxon>Methylococcaceae</taxon>
        <taxon>Methyloglobulus</taxon>
    </lineage>
</organism>
<dbReference type="AlphaFoldDB" id="V5C4J9"/>
<dbReference type="STRING" id="1116472.MGMO_21c00020"/>
<evidence type="ECO:0000313" key="4">
    <source>
        <dbReference type="Proteomes" id="UP000017842"/>
    </source>
</evidence>
<gene>
    <name evidence="3" type="ORF">MGMO_21c00020</name>
</gene>
<dbReference type="eggNOG" id="COG3673">
    <property type="taxonomic scope" value="Bacteria"/>
</dbReference>
<evidence type="ECO:0000313" key="3">
    <source>
        <dbReference type="EMBL" id="ESS73412.1"/>
    </source>
</evidence>
<dbReference type="Pfam" id="PF09994">
    <property type="entry name" value="T6SS_Tle1-like_cat"/>
    <property type="match status" value="1"/>
</dbReference>
<dbReference type="Proteomes" id="UP000017842">
    <property type="component" value="Unassembled WGS sequence"/>
</dbReference>
<reference evidence="3 4" key="1">
    <citation type="journal article" date="2013" name="Genome Announc.">
        <title>Draft Genome Sequence of the Methanotrophic Gammaproteobacterium Methyloglobulus morosus DSM 22980 Strain KoM1.</title>
        <authorList>
            <person name="Poehlein A."/>
            <person name="Deutzmann J.S."/>
            <person name="Daniel R."/>
            <person name="Simeonova D.D."/>
        </authorList>
    </citation>
    <scope>NUCLEOTIDE SEQUENCE [LARGE SCALE GENOMIC DNA]</scope>
    <source>
        <strain evidence="3 4">KoM1</strain>
    </source>
</reference>
<name>V5C4J9_9GAMM</name>
<keyword evidence="4" id="KW-1185">Reference proteome</keyword>